<sequence>MTSTTISTHFKHLYIIGNGFDIHHSINSSYSNYRNWLEENEPDIYSQLCDLYGVSTDEDEAHEWWSDFENMLSEIDLYDYVENVVVENYPDFSSDDFRDRDYHAAEFAAENELGALIYHIKRTFNAWIASLDKADSTKRIHLERENSLFITFNYTRTLEDLYRIPDEQIVHIHGMVGEDELILGHGKNYAELKEELEIAQPQPPADLDEYELQDWYSSHSDFMTQQTQEVAISQIAFLQKDVEQIISENHSIWNSLGEVETIHVFGFSFSGIDTPYLSTIIRHINTDKVKWEISAFSNRDREKAQTFMIDAGIKENLWAPLVALCDVQKYKQLSLFDDL</sequence>
<organism evidence="1 2">
    <name type="scientific">Palleniella muris</name>
    <dbReference type="NCBI Taxonomy" id="3038145"/>
    <lineage>
        <taxon>Bacteria</taxon>
        <taxon>Pseudomonadati</taxon>
        <taxon>Bacteroidota</taxon>
        <taxon>Bacteroidia</taxon>
        <taxon>Bacteroidales</taxon>
        <taxon>Prevotellaceae</taxon>
        <taxon>Palleniella</taxon>
    </lineage>
</organism>
<evidence type="ECO:0000313" key="2">
    <source>
        <dbReference type="Proteomes" id="UP000308886"/>
    </source>
</evidence>
<proteinExistence type="predicted"/>
<gene>
    <name evidence="1" type="ORF">E5358_01770</name>
</gene>
<keyword evidence="2" id="KW-1185">Reference proteome</keyword>
<name>A0AC61QTU8_9BACT</name>
<comment type="caution">
    <text evidence="1">The sequence shown here is derived from an EMBL/GenBank/DDBJ whole genome shotgun (WGS) entry which is preliminary data.</text>
</comment>
<dbReference type="Proteomes" id="UP000308886">
    <property type="component" value="Unassembled WGS sequence"/>
</dbReference>
<protein>
    <submittedName>
        <fullName evidence="1">Uncharacterized protein</fullName>
    </submittedName>
</protein>
<dbReference type="EMBL" id="SRZC01000002">
    <property type="protein sequence ID" value="TGX83924.1"/>
    <property type="molecule type" value="Genomic_DNA"/>
</dbReference>
<reference evidence="1" key="1">
    <citation type="submission" date="2019-04" db="EMBL/GenBank/DDBJ databases">
        <title>Microbes associate with the intestines of laboratory mice.</title>
        <authorList>
            <person name="Navarre W."/>
            <person name="Wong E."/>
            <person name="Huang K."/>
            <person name="Tropini C."/>
            <person name="Ng K."/>
            <person name="Yu B."/>
        </authorList>
    </citation>
    <scope>NUCLEOTIDE SEQUENCE</scope>
    <source>
        <strain evidence="1">NM73_A23</strain>
    </source>
</reference>
<accession>A0AC61QTU8</accession>
<evidence type="ECO:0000313" key="1">
    <source>
        <dbReference type="EMBL" id="TGX83924.1"/>
    </source>
</evidence>